<dbReference type="GO" id="GO:0005886">
    <property type="term" value="C:plasma membrane"/>
    <property type="evidence" value="ECO:0007669"/>
    <property type="project" value="UniProtKB-SubCell"/>
</dbReference>
<feature type="transmembrane region" description="Helical" evidence="8">
    <location>
        <begin position="123"/>
        <end position="145"/>
    </location>
</feature>
<evidence type="ECO:0000313" key="12">
    <source>
        <dbReference type="Proteomes" id="UP000314960"/>
    </source>
</evidence>
<dbReference type="InterPro" id="IPR036640">
    <property type="entry name" value="ABC1_TM_sf"/>
</dbReference>
<dbReference type="RefSeq" id="WP_181387760.1">
    <property type="nucleotide sequence ID" value="NZ_CP018176.1"/>
</dbReference>
<dbReference type="SMART" id="SM00382">
    <property type="entry name" value="AAA"/>
    <property type="match status" value="1"/>
</dbReference>
<dbReference type="InterPro" id="IPR027417">
    <property type="entry name" value="P-loop_NTPase"/>
</dbReference>
<feature type="transmembrane region" description="Helical" evidence="8">
    <location>
        <begin position="51"/>
        <end position="71"/>
    </location>
</feature>
<dbReference type="AlphaFoldDB" id="A0A3Q8CRW8"/>
<comment type="subcellular location">
    <subcellularLocation>
        <location evidence="1">Cell membrane</location>
        <topology evidence="1">Multi-pass membrane protein</topology>
    </subcellularLocation>
</comment>
<feature type="coiled-coil region" evidence="7">
    <location>
        <begin position="285"/>
        <end position="312"/>
    </location>
</feature>
<reference evidence="11 12" key="1">
    <citation type="submission" date="2016-11" db="EMBL/GenBank/DDBJ databases">
        <title>Interaction between Lactobacillus species and yeast in water kefir.</title>
        <authorList>
            <person name="Behr J."/>
            <person name="Xu D."/>
            <person name="Vogel R.F."/>
        </authorList>
    </citation>
    <scope>NUCLEOTIDE SEQUENCE [LARGE SCALE GENOMIC DNA]</scope>
    <source>
        <strain evidence="11 12">TMW 1.1822</strain>
    </source>
</reference>
<dbReference type="InterPro" id="IPR017871">
    <property type="entry name" value="ABC_transporter-like_CS"/>
</dbReference>
<dbReference type="GO" id="GO:0016887">
    <property type="term" value="F:ATP hydrolysis activity"/>
    <property type="evidence" value="ECO:0007669"/>
    <property type="project" value="InterPro"/>
</dbReference>
<dbReference type="InterPro" id="IPR003439">
    <property type="entry name" value="ABC_transporter-like_ATP-bd"/>
</dbReference>
<dbReference type="GO" id="GO:0034040">
    <property type="term" value="F:ATPase-coupled lipid transmembrane transporter activity"/>
    <property type="evidence" value="ECO:0007669"/>
    <property type="project" value="TreeGrafter"/>
</dbReference>
<keyword evidence="5 8" id="KW-1133">Transmembrane helix</keyword>
<proteinExistence type="predicted"/>
<accession>A0A3Q8CRW8</accession>
<evidence type="ECO:0000259" key="9">
    <source>
        <dbReference type="PROSITE" id="PS50893"/>
    </source>
</evidence>
<evidence type="ECO:0000256" key="2">
    <source>
        <dbReference type="ARBA" id="ARBA00022692"/>
    </source>
</evidence>
<evidence type="ECO:0000256" key="7">
    <source>
        <dbReference type="SAM" id="Coils"/>
    </source>
</evidence>
<evidence type="ECO:0000256" key="3">
    <source>
        <dbReference type="ARBA" id="ARBA00022741"/>
    </source>
</evidence>
<dbReference type="SUPFAM" id="SSF90123">
    <property type="entry name" value="ABC transporter transmembrane region"/>
    <property type="match status" value="1"/>
</dbReference>
<evidence type="ECO:0000313" key="11">
    <source>
        <dbReference type="EMBL" id="AUJ28779.1"/>
    </source>
</evidence>
<dbReference type="PROSITE" id="PS00211">
    <property type="entry name" value="ABC_TRANSPORTER_1"/>
    <property type="match status" value="1"/>
</dbReference>
<feature type="transmembrane region" description="Helical" evidence="8">
    <location>
        <begin position="235"/>
        <end position="256"/>
    </location>
</feature>
<keyword evidence="6 8" id="KW-0472">Membrane</keyword>
<dbReference type="PROSITE" id="PS50929">
    <property type="entry name" value="ABC_TM1F"/>
    <property type="match status" value="1"/>
</dbReference>
<dbReference type="InterPro" id="IPR003593">
    <property type="entry name" value="AAA+_ATPase"/>
</dbReference>
<dbReference type="Pfam" id="PF00664">
    <property type="entry name" value="ABC_membrane"/>
    <property type="match status" value="1"/>
</dbReference>
<dbReference type="Gene3D" id="1.20.1560.10">
    <property type="entry name" value="ABC transporter type 1, transmembrane domain"/>
    <property type="match status" value="1"/>
</dbReference>
<dbReference type="GO" id="GO:0140359">
    <property type="term" value="F:ABC-type transporter activity"/>
    <property type="evidence" value="ECO:0007669"/>
    <property type="project" value="InterPro"/>
</dbReference>
<protein>
    <recommendedName>
        <fullName evidence="13">ABC transporter ATP-binding protein</fullName>
    </recommendedName>
</protein>
<feature type="domain" description="ABC transporter" evidence="9">
    <location>
        <begin position="323"/>
        <end position="532"/>
    </location>
</feature>
<evidence type="ECO:0000256" key="4">
    <source>
        <dbReference type="ARBA" id="ARBA00022840"/>
    </source>
</evidence>
<keyword evidence="3" id="KW-0547">Nucleotide-binding</keyword>
<evidence type="ECO:0000256" key="8">
    <source>
        <dbReference type="SAM" id="Phobius"/>
    </source>
</evidence>
<evidence type="ECO:0000256" key="1">
    <source>
        <dbReference type="ARBA" id="ARBA00004651"/>
    </source>
</evidence>
<organism evidence="11 12">
    <name type="scientific">Liquorilactobacillus hordei</name>
    <dbReference type="NCBI Taxonomy" id="468911"/>
    <lineage>
        <taxon>Bacteria</taxon>
        <taxon>Bacillati</taxon>
        <taxon>Bacillota</taxon>
        <taxon>Bacilli</taxon>
        <taxon>Lactobacillales</taxon>
        <taxon>Lactobacillaceae</taxon>
        <taxon>Liquorilactobacillus</taxon>
    </lineage>
</organism>
<dbReference type="PROSITE" id="PS50893">
    <property type="entry name" value="ABC_TRANSPORTER_2"/>
    <property type="match status" value="1"/>
</dbReference>
<gene>
    <name evidence="11" type="ORF">BSQ49_00255</name>
</gene>
<sequence>MKLKDNLKWLPKTLIAMIIVAMVVASFDGVALSMIVSNVTKFNQHSTNKEVFIYISLSILGMFLVYLAMVLKEYLKNRALKIMNIHLKRDYIYEQVQISKVKDDASSKISKIFNDFKLVETDYFTLIFELIGSLLTSVVSAVYILILNVPIGLLFILFSTLPMVTPKVFGAKLTATAQIWQNDSGRFLSKVTDLFKGINSIRTYRAQKEMYDDTISYLNTEEIAYEKMNNSQVEAMFLTIMLSMISFLLPLGAGLFFVANGYISAAVVIGIFLASDRVVGPLRSSSQYLNQMKTTENIRKDLREQVIQFKDEAPLDPNAEPELDLVNVSFSYGPNKQILKDVTLKIPFGSKLLISGSSGKGKTTFLNLIQGFLTPTVGDIEIAKKRVSSDGSNALAYIRQEPYLFDDTIRFNLTLGKTFTDEECLAILQRVGLVAELGPDLLDQTYGENGNSISGGQRQRIEIARALLFNKKIILLDEATSSLDENLTHQIRKIIWSLPCTVIEVAHQYDQQELQDNQVLHYQLDGGTMKAIL</sequence>
<dbReference type="Gene3D" id="3.40.50.300">
    <property type="entry name" value="P-loop containing nucleotide triphosphate hydrolases"/>
    <property type="match status" value="1"/>
</dbReference>
<dbReference type="PANTHER" id="PTHR24221:SF654">
    <property type="entry name" value="ATP-BINDING CASSETTE SUB-FAMILY B MEMBER 6"/>
    <property type="match status" value="1"/>
</dbReference>
<dbReference type="PANTHER" id="PTHR24221">
    <property type="entry name" value="ATP-BINDING CASSETTE SUB-FAMILY B"/>
    <property type="match status" value="1"/>
</dbReference>
<dbReference type="InterPro" id="IPR039421">
    <property type="entry name" value="Type_1_exporter"/>
</dbReference>
<dbReference type="Proteomes" id="UP000314960">
    <property type="component" value="Chromosome"/>
</dbReference>
<keyword evidence="2 8" id="KW-0812">Transmembrane</keyword>
<dbReference type="SUPFAM" id="SSF52540">
    <property type="entry name" value="P-loop containing nucleoside triphosphate hydrolases"/>
    <property type="match status" value="1"/>
</dbReference>
<dbReference type="CDD" id="cd03228">
    <property type="entry name" value="ABCC_MRP_Like"/>
    <property type="match status" value="1"/>
</dbReference>
<feature type="domain" description="ABC transmembrane type-1" evidence="10">
    <location>
        <begin position="14"/>
        <end position="294"/>
    </location>
</feature>
<evidence type="ECO:0000256" key="5">
    <source>
        <dbReference type="ARBA" id="ARBA00022989"/>
    </source>
</evidence>
<feature type="transmembrane region" description="Helical" evidence="8">
    <location>
        <begin position="151"/>
        <end position="169"/>
    </location>
</feature>
<name>A0A3Q8CRW8_9LACO</name>
<evidence type="ECO:0008006" key="13">
    <source>
        <dbReference type="Google" id="ProtNLM"/>
    </source>
</evidence>
<keyword evidence="4" id="KW-0067">ATP-binding</keyword>
<dbReference type="KEGG" id="lhw:BSQ49_00255"/>
<dbReference type="GO" id="GO:0005524">
    <property type="term" value="F:ATP binding"/>
    <property type="evidence" value="ECO:0007669"/>
    <property type="project" value="UniProtKB-KW"/>
</dbReference>
<evidence type="ECO:0000256" key="6">
    <source>
        <dbReference type="ARBA" id="ARBA00023136"/>
    </source>
</evidence>
<keyword evidence="7" id="KW-0175">Coiled coil</keyword>
<dbReference type="EMBL" id="CP018176">
    <property type="protein sequence ID" value="AUJ28779.1"/>
    <property type="molecule type" value="Genomic_DNA"/>
</dbReference>
<evidence type="ECO:0000259" key="10">
    <source>
        <dbReference type="PROSITE" id="PS50929"/>
    </source>
</evidence>
<dbReference type="Pfam" id="PF00005">
    <property type="entry name" value="ABC_tran"/>
    <property type="match status" value="1"/>
</dbReference>
<dbReference type="InterPro" id="IPR011527">
    <property type="entry name" value="ABC1_TM_dom"/>
</dbReference>
<feature type="transmembrane region" description="Helical" evidence="8">
    <location>
        <begin position="12"/>
        <end position="36"/>
    </location>
</feature>